<keyword evidence="6 7" id="KW-0012">Acyltransferase</keyword>
<accession>A0ABQ8ITF7</accession>
<feature type="compositionally biased region" description="Polar residues" evidence="8">
    <location>
        <begin position="366"/>
        <end position="383"/>
    </location>
</feature>
<evidence type="ECO:0000259" key="9">
    <source>
        <dbReference type="Pfam" id="PF01529"/>
    </source>
</evidence>
<reference evidence="10 11" key="1">
    <citation type="journal article" date="2018" name="J. Allergy Clin. Immunol.">
        <title>High-quality assembly of Dermatophagoides pteronyssinus genome and transcriptome reveals a wide range of novel allergens.</title>
        <authorList>
            <person name="Liu X.Y."/>
            <person name="Yang K.Y."/>
            <person name="Wang M.Q."/>
            <person name="Kwok J.S."/>
            <person name="Zeng X."/>
            <person name="Yang Z."/>
            <person name="Xiao X.J."/>
            <person name="Lau C.P."/>
            <person name="Li Y."/>
            <person name="Huang Z.M."/>
            <person name="Ba J.G."/>
            <person name="Yim A.K."/>
            <person name="Ouyang C.Y."/>
            <person name="Ngai S.M."/>
            <person name="Chan T.F."/>
            <person name="Leung E.L."/>
            <person name="Liu L."/>
            <person name="Liu Z.G."/>
            <person name="Tsui S.K."/>
        </authorList>
    </citation>
    <scope>NUCLEOTIDE SEQUENCE [LARGE SCALE GENOMIC DNA]</scope>
    <source>
        <strain evidence="10">Derp</strain>
    </source>
</reference>
<comment type="catalytic activity">
    <reaction evidence="7">
        <text>L-cysteinyl-[protein] + hexadecanoyl-CoA = S-hexadecanoyl-L-cysteinyl-[protein] + CoA</text>
        <dbReference type="Rhea" id="RHEA:36683"/>
        <dbReference type="Rhea" id="RHEA-COMP:10131"/>
        <dbReference type="Rhea" id="RHEA-COMP:11032"/>
        <dbReference type="ChEBI" id="CHEBI:29950"/>
        <dbReference type="ChEBI" id="CHEBI:57287"/>
        <dbReference type="ChEBI" id="CHEBI:57379"/>
        <dbReference type="ChEBI" id="CHEBI:74151"/>
        <dbReference type="EC" id="2.3.1.225"/>
    </reaction>
</comment>
<feature type="transmembrane region" description="Helical" evidence="7">
    <location>
        <begin position="129"/>
        <end position="151"/>
    </location>
</feature>
<dbReference type="PROSITE" id="PS50216">
    <property type="entry name" value="DHHC"/>
    <property type="match status" value="1"/>
</dbReference>
<comment type="similarity">
    <text evidence="7">Belongs to the DHHC palmitoyltransferase family.</text>
</comment>
<proteinExistence type="inferred from homology"/>
<evidence type="ECO:0000313" key="10">
    <source>
        <dbReference type="EMBL" id="KAH9413603.1"/>
    </source>
</evidence>
<reference evidence="10 11" key="2">
    <citation type="journal article" date="2022" name="Mol. Biol. Evol.">
        <title>Comparative Genomics Reveals Insights into the Divergent Evolution of Astigmatic Mites and Household Pest Adaptations.</title>
        <authorList>
            <person name="Xiong Q."/>
            <person name="Wan A.T."/>
            <person name="Liu X."/>
            <person name="Fung C.S."/>
            <person name="Xiao X."/>
            <person name="Malainual N."/>
            <person name="Hou J."/>
            <person name="Wang L."/>
            <person name="Wang M."/>
            <person name="Yang K.Y."/>
            <person name="Cui Y."/>
            <person name="Leung E.L."/>
            <person name="Nong W."/>
            <person name="Shin S.K."/>
            <person name="Au S.W."/>
            <person name="Jeong K.Y."/>
            <person name="Chew F.T."/>
            <person name="Hui J.H."/>
            <person name="Leung T.F."/>
            <person name="Tungtrongchitr A."/>
            <person name="Zhong N."/>
            <person name="Liu Z."/>
            <person name="Tsui S.K."/>
        </authorList>
    </citation>
    <scope>NUCLEOTIDE SEQUENCE [LARGE SCALE GENOMIC DNA]</scope>
    <source>
        <strain evidence="10">Derp</strain>
    </source>
</reference>
<feature type="region of interest" description="Disordered" evidence="8">
    <location>
        <begin position="366"/>
        <end position="390"/>
    </location>
</feature>
<evidence type="ECO:0000256" key="5">
    <source>
        <dbReference type="ARBA" id="ARBA00023136"/>
    </source>
</evidence>
<dbReference type="PANTHER" id="PTHR12246">
    <property type="entry name" value="PALMITOYLTRANSFERASE ZDHHC16"/>
    <property type="match status" value="1"/>
</dbReference>
<dbReference type="Gene3D" id="2.30.30.40">
    <property type="entry name" value="SH3 Domains"/>
    <property type="match status" value="1"/>
</dbReference>
<feature type="transmembrane region" description="Helical" evidence="7">
    <location>
        <begin position="171"/>
        <end position="197"/>
    </location>
</feature>
<evidence type="ECO:0000256" key="7">
    <source>
        <dbReference type="RuleBase" id="RU079119"/>
    </source>
</evidence>
<evidence type="ECO:0000256" key="1">
    <source>
        <dbReference type="ARBA" id="ARBA00004141"/>
    </source>
</evidence>
<keyword evidence="2 7" id="KW-0808">Transferase</keyword>
<dbReference type="InterPro" id="IPR039859">
    <property type="entry name" value="PFA4/ZDH16/20/ERF2-like"/>
</dbReference>
<keyword evidence="3 7" id="KW-0812">Transmembrane</keyword>
<keyword evidence="5 7" id="KW-0472">Membrane</keyword>
<evidence type="ECO:0000313" key="11">
    <source>
        <dbReference type="Proteomes" id="UP000887458"/>
    </source>
</evidence>
<evidence type="ECO:0000256" key="4">
    <source>
        <dbReference type="ARBA" id="ARBA00022989"/>
    </source>
</evidence>
<dbReference type="InterPro" id="IPR001594">
    <property type="entry name" value="Palmitoyltrfase_DHHC"/>
</dbReference>
<protein>
    <recommendedName>
        <fullName evidence="7">Palmitoyltransferase</fullName>
        <ecNumber evidence="7">2.3.1.225</ecNumber>
    </recommendedName>
</protein>
<dbReference type="SUPFAM" id="SSF50044">
    <property type="entry name" value="SH3-domain"/>
    <property type="match status" value="1"/>
</dbReference>
<comment type="subcellular location">
    <subcellularLocation>
        <location evidence="1">Membrane</location>
        <topology evidence="1">Multi-pass membrane protein</topology>
    </subcellularLocation>
</comment>
<sequence length="390" mass="45654">MKRLFHWGPIIALIIIKLISLTTLYFTGLWLTIGHYGWLALINYICYYCLLATTLYNFLCAMFIGPDYVPKGWRPEYIDDEQYLQYCQQCDGFKAPRSHHCSKCQRCVLKMDHHCPWINNCCGYRNQKFFFNFLFFAVIGSIHSSVLLSITLYRALTYIPYSTPNSLRLTIWNAFLILMATGMAIGVVIAVGILLIIQTRIIIKNRTSIEDWIIKKAKNRERSEPFIFPYDLGVWQNIRQVLWEPLSDGIQWPVRSDCHQYTLTYEQILQKKDKIDNAAIYRIIRPYNGRFFPLFSQGFKVCITFPINDDNRLSVETGDEILVTHSHKHWFYGQKLSTNEKIRPKGWFPCRCAVLLVQPKLHYQKTNNQKQHSSSGDISTDNDLNSKKEN</sequence>
<evidence type="ECO:0000256" key="8">
    <source>
        <dbReference type="SAM" id="MobiDB-lite"/>
    </source>
</evidence>
<dbReference type="Proteomes" id="UP000887458">
    <property type="component" value="Unassembled WGS sequence"/>
</dbReference>
<keyword evidence="11" id="KW-1185">Reference proteome</keyword>
<evidence type="ECO:0000256" key="6">
    <source>
        <dbReference type="ARBA" id="ARBA00023315"/>
    </source>
</evidence>
<organism evidence="10 11">
    <name type="scientific">Dermatophagoides pteronyssinus</name>
    <name type="common">European house dust mite</name>
    <dbReference type="NCBI Taxonomy" id="6956"/>
    <lineage>
        <taxon>Eukaryota</taxon>
        <taxon>Metazoa</taxon>
        <taxon>Ecdysozoa</taxon>
        <taxon>Arthropoda</taxon>
        <taxon>Chelicerata</taxon>
        <taxon>Arachnida</taxon>
        <taxon>Acari</taxon>
        <taxon>Acariformes</taxon>
        <taxon>Sarcoptiformes</taxon>
        <taxon>Astigmata</taxon>
        <taxon>Psoroptidia</taxon>
        <taxon>Analgoidea</taxon>
        <taxon>Pyroglyphidae</taxon>
        <taxon>Dermatophagoidinae</taxon>
        <taxon>Dermatophagoides</taxon>
    </lineage>
</organism>
<feature type="transmembrane region" description="Helical" evidence="7">
    <location>
        <begin position="38"/>
        <end position="64"/>
    </location>
</feature>
<gene>
    <name evidence="10" type="primary">ZDHHC6</name>
    <name evidence="10" type="ORF">DERP_009304</name>
</gene>
<dbReference type="EMBL" id="NJHN03000120">
    <property type="protein sequence ID" value="KAH9413603.1"/>
    <property type="molecule type" value="Genomic_DNA"/>
</dbReference>
<feature type="transmembrane region" description="Helical" evidence="7">
    <location>
        <begin position="7"/>
        <end position="26"/>
    </location>
</feature>
<feature type="domain" description="Palmitoyltransferase DHHC" evidence="9">
    <location>
        <begin position="83"/>
        <end position="212"/>
    </location>
</feature>
<dbReference type="EC" id="2.3.1.225" evidence="7"/>
<comment type="caution">
    <text evidence="10">The sequence shown here is derived from an EMBL/GenBank/DDBJ whole genome shotgun (WGS) entry which is preliminary data.</text>
</comment>
<comment type="domain">
    <text evidence="7">The DHHC domain is required for palmitoyltransferase activity.</text>
</comment>
<name>A0ABQ8ITF7_DERPT</name>
<dbReference type="InterPro" id="IPR036028">
    <property type="entry name" value="SH3-like_dom_sf"/>
</dbReference>
<dbReference type="Pfam" id="PF01529">
    <property type="entry name" value="DHHC"/>
    <property type="match status" value="1"/>
</dbReference>
<evidence type="ECO:0000256" key="3">
    <source>
        <dbReference type="ARBA" id="ARBA00022692"/>
    </source>
</evidence>
<evidence type="ECO:0000256" key="2">
    <source>
        <dbReference type="ARBA" id="ARBA00022679"/>
    </source>
</evidence>
<keyword evidence="4 7" id="KW-1133">Transmembrane helix</keyword>